<feature type="domain" description="YcaO" evidence="1">
    <location>
        <begin position="378"/>
        <end position="748"/>
    </location>
</feature>
<dbReference type="InterPro" id="IPR049274">
    <property type="entry name" value="LynD/TruD_wHTH-like"/>
</dbReference>
<dbReference type="Gene3D" id="3.30.160.660">
    <property type="match status" value="1"/>
</dbReference>
<dbReference type="NCBIfam" id="TIGR00702">
    <property type="entry name" value="YcaO-type kinase domain"/>
    <property type="match status" value="1"/>
</dbReference>
<dbReference type="NCBIfam" id="TIGR03604">
    <property type="entry name" value="TOMM_cyclo_SagD"/>
    <property type="match status" value="1"/>
</dbReference>
<dbReference type="PANTHER" id="PTHR37809:SF1">
    <property type="entry name" value="RIBOSOMAL PROTEIN S12 METHYLTHIOTRANSFERASE ACCESSORY FACTOR YCAO"/>
    <property type="match status" value="1"/>
</dbReference>
<dbReference type="Pfam" id="PF02624">
    <property type="entry name" value="YcaO"/>
    <property type="match status" value="1"/>
</dbReference>
<dbReference type="PANTHER" id="PTHR37809">
    <property type="entry name" value="RIBOSOMAL PROTEIN S12 METHYLTHIOTRANSFERASE ACCESSORY FACTOR YCAO"/>
    <property type="match status" value="1"/>
</dbReference>
<dbReference type="Pfam" id="PF21084">
    <property type="entry name" value="WHD_DUF4423_like"/>
    <property type="match status" value="1"/>
</dbReference>
<reference evidence="2 3" key="1">
    <citation type="submission" date="2015-09" db="EMBL/GenBank/DDBJ databases">
        <authorList>
            <consortium name="Swine Surveillance"/>
        </authorList>
    </citation>
    <scope>NUCLEOTIDE SEQUENCE [LARGE SCALE GENOMIC DNA]</scope>
    <source>
        <strain evidence="2 3">CECT 7688</strain>
    </source>
</reference>
<dbReference type="PROSITE" id="PS51664">
    <property type="entry name" value="YCAO"/>
    <property type="match status" value="1"/>
</dbReference>
<dbReference type="EMBL" id="CYPW01000002">
    <property type="protein sequence ID" value="CUH50789.1"/>
    <property type="molecule type" value="Genomic_DNA"/>
</dbReference>
<dbReference type="Gene3D" id="3.90.930.60">
    <property type="match status" value="1"/>
</dbReference>
<evidence type="ECO:0000313" key="3">
    <source>
        <dbReference type="Proteomes" id="UP000054823"/>
    </source>
</evidence>
<dbReference type="InterPro" id="IPR003776">
    <property type="entry name" value="YcaO-like_dom"/>
</dbReference>
<dbReference type="AlphaFoldDB" id="A0A0P1EJX7"/>
<dbReference type="RefSeq" id="WP_058238182.1">
    <property type="nucleotide sequence ID" value="NZ_CYPW01000002.1"/>
</dbReference>
<gene>
    <name evidence="2" type="ORF">SHM7688_00218</name>
</gene>
<protein>
    <submittedName>
        <fullName evidence="2">Bacteriocin biosynthesis docking scaffold, SagD family</fullName>
    </submittedName>
</protein>
<name>A0A0P1EJX7_9RHOB</name>
<dbReference type="Gene3D" id="3.30.1330.230">
    <property type="match status" value="1"/>
</dbReference>
<evidence type="ECO:0000313" key="2">
    <source>
        <dbReference type="EMBL" id="CUH50789.1"/>
    </source>
</evidence>
<dbReference type="Gene3D" id="3.40.50.720">
    <property type="entry name" value="NAD(P)-binding Rossmann-like Domain"/>
    <property type="match status" value="1"/>
</dbReference>
<accession>A0A0P1EJX7</accession>
<keyword evidence="3" id="KW-1185">Reference proteome</keyword>
<dbReference type="Gene3D" id="3.30.40.250">
    <property type="match status" value="1"/>
</dbReference>
<dbReference type="InterPro" id="IPR022291">
    <property type="entry name" value="Bacteriocin_synth_cyclodeHase"/>
</dbReference>
<evidence type="ECO:0000259" key="1">
    <source>
        <dbReference type="PROSITE" id="PS51664"/>
    </source>
</evidence>
<proteinExistence type="predicted"/>
<dbReference type="InterPro" id="IPR027624">
    <property type="entry name" value="TOMM_cyclo_SagD"/>
</dbReference>
<dbReference type="Proteomes" id="UP000054823">
    <property type="component" value="Unassembled WGS sequence"/>
</dbReference>
<sequence>MLFRPILKENYQAYAVYGEGHVLLSDAESFALEGHILSQLLPLLNGENSRDDIVALLSAIASAEEVYAALDYLTQAGHLREADPDATADEALFWSSLGINSQAARAQLAQCPVTVLAPNAQEQATALAWAQSAGLSIDQENGRIKLVIVEDYLDENLRALNAELTASGDPWLLVRPWGLTPLVGPLFIPGTTGCWECLETRLLENRDVEIMLAGRMAIKGAPPRPVVQSDAFYAQALATATTQLMRYIVAGANPEVTGVINQLMPLTLERKQHSLLHRPQCACCGDPQKGLIGGAPKDFEVRQSAQGVENGERTMTAAETYARYAAHVSPLTGVIKDLTPSPYNGVTPLRTYSAGNNLAVKPAGLWGLKQNLRSVSSGKGRTDTQARTSALCEALERYSGKFRGEEIRIPASLGMLGDSALHPNELMLYSDQQYADREAWNARGSQFQIVPENQTHDEIVEWTPVWSITQKRMKYLPTSMLFYSYPAPDNRFTSWADSNGAAAGSSYEDACLQGLMELVERDSVAIWWYNRLAMPEVDLTGLDDAFVAENRAFYAQHKREFHVLDITTDLGIPSFVAINRRTGGPTEDIVMGFGAHLDARVGIMRAITEMNQFMPAVLSVGVDGRTHYAFDDPDSLNWWQTATYDNQPYLVPEGPARKLADYAPLPDGDITHTLRTAIQRVEEAGHEVLVIDQTRADIGLPVVRVFAPGLRHFWARYAPGRLYDVPVKMGRLDAPLREDQLNPIAMFL</sequence>
<organism evidence="2 3">
    <name type="scientific">Shimia marina</name>
    <dbReference type="NCBI Taxonomy" id="321267"/>
    <lineage>
        <taxon>Bacteria</taxon>
        <taxon>Pseudomonadati</taxon>
        <taxon>Pseudomonadota</taxon>
        <taxon>Alphaproteobacteria</taxon>
        <taxon>Rhodobacterales</taxon>
        <taxon>Roseobacteraceae</taxon>
    </lineage>
</organism>
<dbReference type="NCBIfam" id="TIGR03882">
    <property type="entry name" value="cyclo_dehyd_2"/>
    <property type="match status" value="1"/>
</dbReference>
<dbReference type="STRING" id="321267.SHM7688_00218"/>